<feature type="region of interest" description="Disordered" evidence="1">
    <location>
        <begin position="1"/>
        <end position="30"/>
    </location>
</feature>
<accession>A0A5B7JUL7</accession>
<protein>
    <submittedName>
        <fullName evidence="2">Uncharacterized protein</fullName>
    </submittedName>
</protein>
<sequence length="62" mass="7271">MAAQWHEEGKRLSKENFKGGRLERKERKRHSEACSWIHEERCGNITVATDSDANEYLFFSSI</sequence>
<dbReference type="AlphaFoldDB" id="A0A5B7JUL7"/>
<dbReference type="EMBL" id="VSRR010128163">
    <property type="protein sequence ID" value="MPD01682.1"/>
    <property type="molecule type" value="Genomic_DNA"/>
</dbReference>
<reference evidence="2 3" key="1">
    <citation type="submission" date="2019-05" db="EMBL/GenBank/DDBJ databases">
        <title>Another draft genome of Portunus trituberculatus and its Hox gene families provides insights of decapod evolution.</title>
        <authorList>
            <person name="Jeong J.-H."/>
            <person name="Song I."/>
            <person name="Kim S."/>
            <person name="Choi T."/>
            <person name="Kim D."/>
            <person name="Ryu S."/>
            <person name="Kim W."/>
        </authorList>
    </citation>
    <scope>NUCLEOTIDE SEQUENCE [LARGE SCALE GENOMIC DNA]</scope>
    <source>
        <tissue evidence="2">Muscle</tissue>
    </source>
</reference>
<keyword evidence="3" id="KW-1185">Reference proteome</keyword>
<organism evidence="2 3">
    <name type="scientific">Portunus trituberculatus</name>
    <name type="common">Swimming crab</name>
    <name type="synonym">Neptunus trituberculatus</name>
    <dbReference type="NCBI Taxonomy" id="210409"/>
    <lineage>
        <taxon>Eukaryota</taxon>
        <taxon>Metazoa</taxon>
        <taxon>Ecdysozoa</taxon>
        <taxon>Arthropoda</taxon>
        <taxon>Crustacea</taxon>
        <taxon>Multicrustacea</taxon>
        <taxon>Malacostraca</taxon>
        <taxon>Eumalacostraca</taxon>
        <taxon>Eucarida</taxon>
        <taxon>Decapoda</taxon>
        <taxon>Pleocyemata</taxon>
        <taxon>Brachyura</taxon>
        <taxon>Eubrachyura</taxon>
        <taxon>Portunoidea</taxon>
        <taxon>Portunidae</taxon>
        <taxon>Portuninae</taxon>
        <taxon>Portunus</taxon>
    </lineage>
</organism>
<name>A0A5B7JUL7_PORTR</name>
<dbReference type="Proteomes" id="UP000324222">
    <property type="component" value="Unassembled WGS sequence"/>
</dbReference>
<evidence type="ECO:0000313" key="2">
    <source>
        <dbReference type="EMBL" id="MPD01682.1"/>
    </source>
</evidence>
<comment type="caution">
    <text evidence="2">The sequence shown here is derived from an EMBL/GenBank/DDBJ whole genome shotgun (WGS) entry which is preliminary data.</text>
</comment>
<evidence type="ECO:0000256" key="1">
    <source>
        <dbReference type="SAM" id="MobiDB-lite"/>
    </source>
</evidence>
<evidence type="ECO:0000313" key="3">
    <source>
        <dbReference type="Proteomes" id="UP000324222"/>
    </source>
</evidence>
<gene>
    <name evidence="2" type="ORF">E2C01_097221</name>
</gene>
<proteinExistence type="predicted"/>